<evidence type="ECO:0000256" key="1">
    <source>
        <dbReference type="SAM" id="MobiDB-lite"/>
    </source>
</evidence>
<reference evidence="3 5" key="1">
    <citation type="journal article" date="2011" name="Science">
        <title>Comparative functional genomics of the fission yeasts.</title>
        <authorList>
            <person name="Rhind N."/>
            <person name="Chen Z."/>
            <person name="Yassour M."/>
            <person name="Thompson D.A."/>
            <person name="Haas B.J."/>
            <person name="Habib N."/>
            <person name="Wapinski I."/>
            <person name="Roy S."/>
            <person name="Lin M.F."/>
            <person name="Heiman D.I."/>
            <person name="Young S.K."/>
            <person name="Furuya K."/>
            <person name="Guo Y."/>
            <person name="Pidoux A."/>
            <person name="Chen H.M."/>
            <person name="Robbertse B."/>
            <person name="Goldberg J.M."/>
            <person name="Aoki K."/>
            <person name="Bayne E.H."/>
            <person name="Berlin A.M."/>
            <person name="Desjardins C.A."/>
            <person name="Dobbs E."/>
            <person name="Dukaj L."/>
            <person name="Fan L."/>
            <person name="FitzGerald M.G."/>
            <person name="French C."/>
            <person name="Gujja S."/>
            <person name="Hansen K."/>
            <person name="Keifenheim D."/>
            <person name="Levin J.Z."/>
            <person name="Mosher R.A."/>
            <person name="Mueller C.A."/>
            <person name="Pfiffner J."/>
            <person name="Priest M."/>
            <person name="Russ C."/>
            <person name="Smialowska A."/>
            <person name="Swoboda P."/>
            <person name="Sykes S.M."/>
            <person name="Vaughn M."/>
            <person name="Vengrova S."/>
            <person name="Yoder R."/>
            <person name="Zeng Q."/>
            <person name="Allshire R."/>
            <person name="Baulcombe D."/>
            <person name="Birren B.W."/>
            <person name="Brown W."/>
            <person name="Ekwall K."/>
            <person name="Kellis M."/>
            <person name="Leatherwood J."/>
            <person name="Levin H."/>
            <person name="Margalit H."/>
            <person name="Martienssen R."/>
            <person name="Nieduszynski C.A."/>
            <person name="Spatafora J.W."/>
            <person name="Friedman N."/>
            <person name="Dalgaard J.Z."/>
            <person name="Baumann P."/>
            <person name="Niki H."/>
            <person name="Regev A."/>
            <person name="Nusbaum C."/>
        </authorList>
    </citation>
    <scope>NUCLEOTIDE SEQUENCE [LARGE SCALE GENOMIC DNA]</scope>
    <source>
        <strain evidence="5">yFS275 / FY16936</strain>
    </source>
</reference>
<dbReference type="InterPro" id="IPR052584">
    <property type="entry name" value="U2_snRNP_Complex_Component"/>
</dbReference>
<feature type="compositionally biased region" description="Polar residues" evidence="1">
    <location>
        <begin position="509"/>
        <end position="523"/>
    </location>
</feature>
<dbReference type="HOGENOM" id="CLU_014435_1_1_1"/>
<dbReference type="InterPro" id="IPR006568">
    <property type="entry name" value="PSP_pro-rich"/>
</dbReference>
<evidence type="ECO:0000313" key="3">
    <source>
        <dbReference type="EMBL" id="EEB05316.1"/>
    </source>
</evidence>
<feature type="compositionally biased region" description="Basic and acidic residues" evidence="1">
    <location>
        <begin position="62"/>
        <end position="76"/>
    </location>
</feature>
<feature type="compositionally biased region" description="Polar residues" evidence="1">
    <location>
        <begin position="551"/>
        <end position="560"/>
    </location>
</feature>
<dbReference type="SMART" id="SM00581">
    <property type="entry name" value="PSP"/>
    <property type="match status" value="1"/>
</dbReference>
<gene>
    <name evidence="4" type="primary">sap145</name>
    <name evidence="3" type="ORF">SJAG_00322</name>
</gene>
<feature type="compositionally biased region" description="Basic and acidic residues" evidence="1">
    <location>
        <begin position="488"/>
        <end position="503"/>
    </location>
</feature>
<dbReference type="GO" id="GO:0005684">
    <property type="term" value="C:U2-type spliceosomal complex"/>
    <property type="evidence" value="ECO:0000318"/>
    <property type="project" value="GO_Central"/>
</dbReference>
<dbReference type="OMA" id="IGRNHED"/>
<feature type="compositionally biased region" description="Basic residues" evidence="1">
    <location>
        <begin position="25"/>
        <end position="48"/>
    </location>
</feature>
<dbReference type="Pfam" id="PF04037">
    <property type="entry name" value="DUF382"/>
    <property type="match status" value="1"/>
</dbReference>
<feature type="region of interest" description="Disordered" evidence="1">
    <location>
        <begin position="121"/>
        <end position="160"/>
    </location>
</feature>
<dbReference type="OrthoDB" id="10260794at2759"/>
<feature type="compositionally biased region" description="Basic and acidic residues" evidence="1">
    <location>
        <begin position="393"/>
        <end position="409"/>
    </location>
</feature>
<dbReference type="AlphaFoldDB" id="B6JVB5"/>
<protein>
    <submittedName>
        <fullName evidence="3">U2 snRNP-associated protein Sap145</fullName>
    </submittedName>
</protein>
<feature type="compositionally biased region" description="Basic and acidic residues" evidence="1">
    <location>
        <begin position="525"/>
        <end position="534"/>
    </location>
</feature>
<dbReference type="GO" id="GO:0071014">
    <property type="term" value="C:post-mRNA release spliceosomal complex"/>
    <property type="evidence" value="ECO:0007669"/>
    <property type="project" value="EnsemblFungi"/>
</dbReference>
<dbReference type="Proteomes" id="UP000001744">
    <property type="component" value="Unassembled WGS sequence"/>
</dbReference>
<evidence type="ECO:0000313" key="4">
    <source>
        <dbReference type="JaponicusDB" id="SJAG_00322"/>
    </source>
</evidence>
<dbReference type="eggNOG" id="KOG2330">
    <property type="taxonomic scope" value="Eukaryota"/>
</dbReference>
<organism evidence="3 5">
    <name type="scientific">Schizosaccharomyces japonicus (strain yFS275 / FY16936)</name>
    <name type="common">Fission yeast</name>
    <dbReference type="NCBI Taxonomy" id="402676"/>
    <lineage>
        <taxon>Eukaryota</taxon>
        <taxon>Fungi</taxon>
        <taxon>Dikarya</taxon>
        <taxon>Ascomycota</taxon>
        <taxon>Taphrinomycotina</taxon>
        <taxon>Schizosaccharomycetes</taxon>
        <taxon>Schizosaccharomycetales</taxon>
        <taxon>Schizosaccharomycetaceae</taxon>
        <taxon>Schizosaccharomyces</taxon>
    </lineage>
</organism>
<evidence type="ECO:0000259" key="2">
    <source>
        <dbReference type="SMART" id="SM00581"/>
    </source>
</evidence>
<feature type="region of interest" description="Disordered" evidence="1">
    <location>
        <begin position="1"/>
        <end position="78"/>
    </location>
</feature>
<feature type="compositionally biased region" description="Acidic residues" evidence="1">
    <location>
        <begin position="130"/>
        <end position="143"/>
    </location>
</feature>
<dbReference type="GeneID" id="7049634"/>
<feature type="domain" description="PSP proline-rich" evidence="2">
    <location>
        <begin position="306"/>
        <end position="359"/>
    </location>
</feature>
<dbReference type="GO" id="GO:0005686">
    <property type="term" value="C:U2 snRNP"/>
    <property type="evidence" value="ECO:0000318"/>
    <property type="project" value="GO_Central"/>
</dbReference>
<evidence type="ECO:0000313" key="5">
    <source>
        <dbReference type="Proteomes" id="UP000001744"/>
    </source>
</evidence>
<dbReference type="VEuPathDB" id="FungiDB:SJAG_00322"/>
<dbReference type="PANTHER" id="PTHR12785">
    <property type="entry name" value="SPLICING FACTOR 3B"/>
    <property type="match status" value="1"/>
</dbReference>
<dbReference type="InterPro" id="IPR007180">
    <property type="entry name" value="DUF382"/>
</dbReference>
<feature type="compositionally biased region" description="Acidic residues" evidence="1">
    <location>
        <begin position="410"/>
        <end position="431"/>
    </location>
</feature>
<feature type="region of interest" description="Disordered" evidence="1">
    <location>
        <begin position="391"/>
        <end position="588"/>
    </location>
</feature>
<accession>B6JVB5</accession>
<dbReference type="JaponicusDB" id="SJAG_00322">
    <property type="gene designation" value="sap145"/>
</dbReference>
<dbReference type="EMBL" id="KE651166">
    <property type="protein sequence ID" value="EEB05316.1"/>
    <property type="molecule type" value="Genomic_DNA"/>
</dbReference>
<dbReference type="PANTHER" id="PTHR12785:SF6">
    <property type="entry name" value="SPLICING FACTOR 3B SUBUNIT 2"/>
    <property type="match status" value="1"/>
</dbReference>
<name>B6JVB5_SCHJY</name>
<dbReference type="Pfam" id="PF04046">
    <property type="entry name" value="PSP"/>
    <property type="match status" value="1"/>
</dbReference>
<dbReference type="GO" id="GO:0071013">
    <property type="term" value="C:catalytic step 2 spliceosome"/>
    <property type="evidence" value="ECO:0000318"/>
    <property type="project" value="GO_Central"/>
</dbReference>
<dbReference type="GO" id="GO:0000398">
    <property type="term" value="P:mRNA splicing, via spliceosome"/>
    <property type="evidence" value="ECO:0000318"/>
    <property type="project" value="GO_Central"/>
</dbReference>
<feature type="compositionally biased region" description="Basic and acidic residues" evidence="1">
    <location>
        <begin position="432"/>
        <end position="452"/>
    </location>
</feature>
<dbReference type="GO" id="GO:0071011">
    <property type="term" value="C:precatalytic spliceosome"/>
    <property type="evidence" value="ECO:0000318"/>
    <property type="project" value="GO_Central"/>
</dbReference>
<sequence>MSSAVTDSAPVADNLITMSGVQNTTKKKPDKKSRNQIRREKKKLKRLQVKKEQDTGAAQTLTDHHAKDKSLVKKEEPEDSIYDTPVVVESITIESDDPLYSQFQHILEKFRVEETEDATGEYGRGQIMFSDEEELSEGENAEGEGDHADGNHTLSKKKARRLRRKTVAQLKMLAEHPEVVEWWDVSSPDPLLLVHLKGYRCTIPVPQHWNQKRDYLSGQRGVEKKLFELPSYIRATGIMQMREAVHQKEADMSLRQKMREKVQPKMGKLDIDYQKLHDAFFRFQTKPIMTGFGECYYEGKELEANIKEKRPGDISEELRDALGIAVGAPPPWLFAMQRYGPPPSYPNLKIPGVNCPIPEGAQWGFHPGGWGKPPVDQFNRPLYGDVFGNAKPRMPEMEAEPVNRQRWGELEEFEEEESSSDEEEEEEEPEEDMGHPEMEEHAHIQHTTHEPSRPAAATVEPITSYGIAEDLAPENMELRKNARPKSSTSDEKLYHVLPEKATRPEGFMAQQTRYETPSTSADYDQQGRKRKAEDVPITTKLNNSEDARSRNPGSDWQNDLSEMVAEQVQKVSAKRQRPAPTKKEKFRL</sequence>
<dbReference type="RefSeq" id="XP_002171609.1">
    <property type="nucleotide sequence ID" value="XM_002171573.2"/>
</dbReference>
<proteinExistence type="predicted"/>
<keyword evidence="5" id="KW-1185">Reference proteome</keyword>
<dbReference type="STRING" id="402676.B6JVB5"/>